<protein>
    <submittedName>
        <fullName evidence="2">Uncharacterized protein</fullName>
    </submittedName>
</protein>
<dbReference type="Proteomes" id="UP000270927">
    <property type="component" value="Unassembled WGS sequence"/>
</dbReference>
<gene>
    <name evidence="2" type="ORF">EDM02_01235</name>
</gene>
<evidence type="ECO:0000313" key="2">
    <source>
        <dbReference type="EMBL" id="ROT47649.1"/>
    </source>
</evidence>
<name>A0A3N2QDA3_9BACT</name>
<organism evidence="2 3">
    <name type="scientific">Candidatus Cardinium hertigii</name>
    <dbReference type="NCBI Taxonomy" id="247481"/>
    <lineage>
        <taxon>Bacteria</taxon>
        <taxon>Pseudomonadati</taxon>
        <taxon>Bacteroidota</taxon>
        <taxon>Cytophagia</taxon>
        <taxon>Cytophagales</taxon>
        <taxon>Amoebophilaceae</taxon>
        <taxon>Candidatus Cardinium</taxon>
    </lineage>
</organism>
<keyword evidence="1" id="KW-1133">Transmembrane helix</keyword>
<keyword evidence="3" id="KW-1185">Reference proteome</keyword>
<feature type="transmembrane region" description="Helical" evidence="1">
    <location>
        <begin position="16"/>
        <end position="35"/>
    </location>
</feature>
<keyword evidence="1" id="KW-0472">Membrane</keyword>
<evidence type="ECO:0000256" key="1">
    <source>
        <dbReference type="SAM" id="Phobius"/>
    </source>
</evidence>
<dbReference type="EMBL" id="RARA01000018">
    <property type="protein sequence ID" value="ROT47649.1"/>
    <property type="molecule type" value="Genomic_DNA"/>
</dbReference>
<proteinExistence type="predicted"/>
<dbReference type="AlphaFoldDB" id="A0A3N2QDA3"/>
<comment type="caution">
    <text evidence="2">The sequence shown here is derived from an EMBL/GenBank/DDBJ whole genome shotgun (WGS) entry which is preliminary data.</text>
</comment>
<reference evidence="2 3" key="1">
    <citation type="submission" date="2018-09" db="EMBL/GenBank/DDBJ databases">
        <title>Comparative Genomics of Wolbachia-Cardinium Dual Endosymbiosis in a Plant-Parasitic Nematode.</title>
        <authorList>
            <person name="Brown A.M.V."/>
            <person name="Wasala S.K."/>
            <person name="Howe D.K."/>
            <person name="Peetz A.B."/>
            <person name="Zasada I.A."/>
            <person name="Denver D.R."/>
        </authorList>
    </citation>
    <scope>NUCLEOTIDE SEQUENCE [LARGE SCALE GENOMIC DNA]</scope>
    <source>
        <strain evidence="2 3">Pp_1</strain>
    </source>
</reference>
<accession>A0A3N2QDA3</accession>
<sequence length="63" mass="7460">MTLIFFTFPLAARRPYRSNLLSFFSTFFCIIATFFDQAKKVALKQVVFLKEVVLKKMDKIINY</sequence>
<keyword evidence="1" id="KW-0812">Transmembrane</keyword>
<evidence type="ECO:0000313" key="3">
    <source>
        <dbReference type="Proteomes" id="UP000270927"/>
    </source>
</evidence>